<proteinExistence type="predicted"/>
<evidence type="ECO:0000313" key="1">
    <source>
        <dbReference type="EMBL" id="QWC17154.1"/>
    </source>
</evidence>
<accession>A0ABX8GLZ8</accession>
<name>A0ABX8GLZ8_9CELL</name>
<sequence>MTTDDQPYPDHWSAAARDAVEEVLEVRGDLAGADLAALTQVADLITAADALASAARADGYTTAGSTGQTVVHPAIIEARLARTAAASILARLASPSAGTGAMTSTARARTAARARWATR</sequence>
<dbReference type="RefSeq" id="WP_208197430.1">
    <property type="nucleotide sequence ID" value="NZ_CP076023.1"/>
</dbReference>
<evidence type="ECO:0000313" key="2">
    <source>
        <dbReference type="Proteomes" id="UP000679335"/>
    </source>
</evidence>
<organism evidence="1 2">
    <name type="scientific">Cellulomonas dongxiuzhuiae</name>
    <dbReference type="NCBI Taxonomy" id="2819979"/>
    <lineage>
        <taxon>Bacteria</taxon>
        <taxon>Bacillati</taxon>
        <taxon>Actinomycetota</taxon>
        <taxon>Actinomycetes</taxon>
        <taxon>Micrococcales</taxon>
        <taxon>Cellulomonadaceae</taxon>
        <taxon>Cellulomonas</taxon>
    </lineage>
</organism>
<dbReference type="Proteomes" id="UP000679335">
    <property type="component" value="Chromosome"/>
</dbReference>
<keyword evidence="2" id="KW-1185">Reference proteome</keyword>
<reference evidence="1 2" key="1">
    <citation type="submission" date="2021-05" db="EMBL/GenBank/DDBJ databases">
        <title>Novel species in genus Cellulomonas.</title>
        <authorList>
            <person name="Zhang G."/>
        </authorList>
    </citation>
    <scope>NUCLEOTIDE SEQUENCE [LARGE SCALE GENOMIC DNA]</scope>
    <source>
        <strain evidence="2">zg-ZUI157</strain>
    </source>
</reference>
<dbReference type="EMBL" id="CP076023">
    <property type="protein sequence ID" value="QWC17154.1"/>
    <property type="molecule type" value="Genomic_DNA"/>
</dbReference>
<protein>
    <submittedName>
        <fullName evidence="1">Uncharacterized protein</fullName>
    </submittedName>
</protein>
<gene>
    <name evidence="1" type="ORF">KKR89_06010</name>
</gene>